<reference evidence="3 4" key="1">
    <citation type="submission" date="2020-09" db="EMBL/GenBank/DDBJ databases">
        <title>Methylomonas albis sp. nov. and Methylomonas fluvii sp. nov.: Two cold-adapted methanotrophs from the River Elbe and an amended description of Methylovulum psychrotolerans strain Eb1.</title>
        <authorList>
            <person name="Bussmann I.K."/>
            <person name="Klings K.-W."/>
            <person name="Warnstedt J."/>
            <person name="Hoppert M."/>
            <person name="Saborowski A."/>
            <person name="Horn F."/>
            <person name="Liebner S."/>
        </authorList>
    </citation>
    <scope>NUCLEOTIDE SEQUENCE [LARGE SCALE GENOMIC DNA]</scope>
    <source>
        <strain evidence="3 4">EbA</strain>
    </source>
</reference>
<name>A0ABR9CZB8_9GAMM</name>
<comment type="caution">
    <text evidence="3">The sequence shown here is derived from an EMBL/GenBank/DDBJ whole genome shotgun (WGS) entry which is preliminary data.</text>
</comment>
<accession>A0ABR9CZB8</accession>
<organism evidence="3 4">
    <name type="scientific">Methylomonas albis</name>
    <dbReference type="NCBI Taxonomy" id="1854563"/>
    <lineage>
        <taxon>Bacteria</taxon>
        <taxon>Pseudomonadati</taxon>
        <taxon>Pseudomonadota</taxon>
        <taxon>Gammaproteobacteria</taxon>
        <taxon>Methylococcales</taxon>
        <taxon>Methylococcaceae</taxon>
        <taxon>Methylomonas</taxon>
    </lineage>
</organism>
<feature type="signal peptide" evidence="1">
    <location>
        <begin position="1"/>
        <end position="16"/>
    </location>
</feature>
<dbReference type="EMBL" id="JACXSS010000001">
    <property type="protein sequence ID" value="MBD9356050.1"/>
    <property type="molecule type" value="Genomic_DNA"/>
</dbReference>
<evidence type="ECO:0000256" key="1">
    <source>
        <dbReference type="SAM" id="SignalP"/>
    </source>
</evidence>
<dbReference type="Proteomes" id="UP000652176">
    <property type="component" value="Unassembled WGS sequence"/>
</dbReference>
<evidence type="ECO:0000259" key="2">
    <source>
        <dbReference type="Pfam" id="PF07589"/>
    </source>
</evidence>
<keyword evidence="4" id="KW-1185">Reference proteome</keyword>
<dbReference type="RefSeq" id="WP_192374441.1">
    <property type="nucleotide sequence ID" value="NZ_CAJHIV010000001.1"/>
</dbReference>
<dbReference type="Pfam" id="PF07589">
    <property type="entry name" value="PEP-CTERM"/>
    <property type="match status" value="1"/>
</dbReference>
<evidence type="ECO:0000313" key="3">
    <source>
        <dbReference type="EMBL" id="MBD9356050.1"/>
    </source>
</evidence>
<sequence length="285" mass="29329">MLMTLLLGVHATTASAAAFDSNIVIHGSAEFDSTGSPSAPTNATQNGSLSSIISGATTTTTLSGATISGSDPLQGNLTHLGDGFGIGFNASGNSANGVSSVNPLFGDYTFSLKNNSALDSFLVSLKFDFSFQASATDTTRSTTDNGEFAESLVTLHKQDGTELLFAKALSDTINDNQQFLFTNNLVDSATGFGGTLTDSGFLLLTFLLKPGDLINLGDGAAEVSLRGAADSGSFFGNISTLITVDSVVNQRVSTVPEPQSLALLAIGFISLYASKRRANVALANI</sequence>
<protein>
    <submittedName>
        <fullName evidence="3">PEP-CTERM sorting domain-containing protein</fullName>
    </submittedName>
</protein>
<feature type="domain" description="Ice-binding protein C-terminal" evidence="2">
    <location>
        <begin position="254"/>
        <end position="277"/>
    </location>
</feature>
<keyword evidence="1" id="KW-0732">Signal</keyword>
<proteinExistence type="predicted"/>
<evidence type="ECO:0000313" key="4">
    <source>
        <dbReference type="Proteomes" id="UP000652176"/>
    </source>
</evidence>
<dbReference type="InterPro" id="IPR013424">
    <property type="entry name" value="Ice-binding_C"/>
</dbReference>
<feature type="chain" id="PRO_5045715430" evidence="1">
    <location>
        <begin position="17"/>
        <end position="285"/>
    </location>
</feature>
<gene>
    <name evidence="3" type="ORF">IE877_09130</name>
</gene>